<dbReference type="Gene3D" id="3.50.4.10">
    <property type="entry name" value="Hepatocyte Growth Factor"/>
    <property type="match status" value="1"/>
</dbReference>
<dbReference type="KEGG" id="dpx:DAPPUDRAFT_326381"/>
<sequence length="114" mass="12015">MKSGSVSEFDAVSKTNDGAVCGFLKTTVSPPASAWKDEGTLKWALNCDFLGRDLMAVATAAEKCGGICLSNPECSHFTWTNYQGGTCWLKKNGASDCDAVVKSDSGAVCGFLKF</sequence>
<gene>
    <name evidence="2" type="ORF">DAPPUDRAFT_326381</name>
</gene>
<dbReference type="eggNOG" id="ENOG502QUKP">
    <property type="taxonomic scope" value="Eukaryota"/>
</dbReference>
<proteinExistence type="predicted"/>
<protein>
    <recommendedName>
        <fullName evidence="1">Apple domain-containing protein</fullName>
    </recommendedName>
</protein>
<feature type="domain" description="Apple" evidence="1">
    <location>
        <begin position="48"/>
        <end position="90"/>
    </location>
</feature>
<keyword evidence="3" id="KW-1185">Reference proteome</keyword>
<dbReference type="STRING" id="6669.E9H7K0"/>
<evidence type="ECO:0000313" key="2">
    <source>
        <dbReference type="EMBL" id="EFX72199.1"/>
    </source>
</evidence>
<dbReference type="InterPro" id="IPR003609">
    <property type="entry name" value="Pan_app"/>
</dbReference>
<dbReference type="OrthoDB" id="568194at2759"/>
<dbReference type="AlphaFoldDB" id="E9H7K0"/>
<name>E9H7K0_DAPPU</name>
<dbReference type="PhylomeDB" id="E9H7K0"/>
<dbReference type="InParanoid" id="E9H7K0"/>
<dbReference type="EMBL" id="GL732601">
    <property type="protein sequence ID" value="EFX72199.1"/>
    <property type="molecule type" value="Genomic_DNA"/>
</dbReference>
<dbReference type="Pfam" id="PF14295">
    <property type="entry name" value="PAN_4"/>
    <property type="match status" value="1"/>
</dbReference>
<accession>E9H7K0</accession>
<organism evidence="2 3">
    <name type="scientific">Daphnia pulex</name>
    <name type="common">Water flea</name>
    <dbReference type="NCBI Taxonomy" id="6669"/>
    <lineage>
        <taxon>Eukaryota</taxon>
        <taxon>Metazoa</taxon>
        <taxon>Ecdysozoa</taxon>
        <taxon>Arthropoda</taxon>
        <taxon>Crustacea</taxon>
        <taxon>Branchiopoda</taxon>
        <taxon>Diplostraca</taxon>
        <taxon>Cladocera</taxon>
        <taxon>Anomopoda</taxon>
        <taxon>Daphniidae</taxon>
        <taxon>Daphnia</taxon>
    </lineage>
</organism>
<reference evidence="2 3" key="1">
    <citation type="journal article" date="2011" name="Science">
        <title>The ecoresponsive genome of Daphnia pulex.</title>
        <authorList>
            <person name="Colbourne J.K."/>
            <person name="Pfrender M.E."/>
            <person name="Gilbert D."/>
            <person name="Thomas W.K."/>
            <person name="Tucker A."/>
            <person name="Oakley T.H."/>
            <person name="Tokishita S."/>
            <person name="Aerts A."/>
            <person name="Arnold G.J."/>
            <person name="Basu M.K."/>
            <person name="Bauer D.J."/>
            <person name="Caceres C.E."/>
            <person name="Carmel L."/>
            <person name="Casola C."/>
            <person name="Choi J.H."/>
            <person name="Detter J.C."/>
            <person name="Dong Q."/>
            <person name="Dusheyko S."/>
            <person name="Eads B.D."/>
            <person name="Frohlich T."/>
            <person name="Geiler-Samerotte K.A."/>
            <person name="Gerlach D."/>
            <person name="Hatcher P."/>
            <person name="Jogdeo S."/>
            <person name="Krijgsveld J."/>
            <person name="Kriventseva E.V."/>
            <person name="Kultz D."/>
            <person name="Laforsch C."/>
            <person name="Lindquist E."/>
            <person name="Lopez J."/>
            <person name="Manak J.R."/>
            <person name="Muller J."/>
            <person name="Pangilinan J."/>
            <person name="Patwardhan R.P."/>
            <person name="Pitluck S."/>
            <person name="Pritham E.J."/>
            <person name="Rechtsteiner A."/>
            <person name="Rho M."/>
            <person name="Rogozin I.B."/>
            <person name="Sakarya O."/>
            <person name="Salamov A."/>
            <person name="Schaack S."/>
            <person name="Shapiro H."/>
            <person name="Shiga Y."/>
            <person name="Skalitzky C."/>
            <person name="Smith Z."/>
            <person name="Souvorov A."/>
            <person name="Sung W."/>
            <person name="Tang Z."/>
            <person name="Tsuchiya D."/>
            <person name="Tu H."/>
            <person name="Vos H."/>
            <person name="Wang M."/>
            <person name="Wolf Y.I."/>
            <person name="Yamagata H."/>
            <person name="Yamada T."/>
            <person name="Ye Y."/>
            <person name="Shaw J.R."/>
            <person name="Andrews J."/>
            <person name="Crease T.J."/>
            <person name="Tang H."/>
            <person name="Lucas S.M."/>
            <person name="Robertson H.M."/>
            <person name="Bork P."/>
            <person name="Koonin E.V."/>
            <person name="Zdobnov E.M."/>
            <person name="Grigoriev I.V."/>
            <person name="Lynch M."/>
            <person name="Boore J.L."/>
        </authorList>
    </citation>
    <scope>NUCLEOTIDE SEQUENCE [LARGE SCALE GENOMIC DNA]</scope>
</reference>
<evidence type="ECO:0000259" key="1">
    <source>
        <dbReference type="Pfam" id="PF14295"/>
    </source>
</evidence>
<dbReference type="Proteomes" id="UP000000305">
    <property type="component" value="Unassembled WGS sequence"/>
</dbReference>
<evidence type="ECO:0000313" key="3">
    <source>
        <dbReference type="Proteomes" id="UP000000305"/>
    </source>
</evidence>
<dbReference type="HOGENOM" id="CLU_2123539_0_0_1"/>